<dbReference type="InterPro" id="IPR012902">
    <property type="entry name" value="N_methyl_site"/>
</dbReference>
<dbReference type="InterPro" id="IPR045584">
    <property type="entry name" value="Pilin-like"/>
</dbReference>
<evidence type="ECO:0000313" key="2">
    <source>
        <dbReference type="EMBL" id="OGC80482.1"/>
    </source>
</evidence>
<accession>A0A1F4XFN6</accession>
<feature type="transmembrane region" description="Helical" evidence="1">
    <location>
        <begin position="12"/>
        <end position="36"/>
    </location>
</feature>
<dbReference type="EMBL" id="MEWX01000021">
    <property type="protein sequence ID" value="OGC80482.1"/>
    <property type="molecule type" value="Genomic_DNA"/>
</dbReference>
<dbReference type="Pfam" id="PF07963">
    <property type="entry name" value="N_methyl"/>
    <property type="match status" value="1"/>
</dbReference>
<dbReference type="Proteomes" id="UP000176185">
    <property type="component" value="Unassembled WGS sequence"/>
</dbReference>
<dbReference type="STRING" id="1797243.A2943_02175"/>
<keyword evidence="1" id="KW-1133">Transmembrane helix</keyword>
<gene>
    <name evidence="2" type="ORF">A2943_02175</name>
</gene>
<dbReference type="SUPFAM" id="SSF54523">
    <property type="entry name" value="Pili subunits"/>
    <property type="match status" value="1"/>
</dbReference>
<evidence type="ECO:0008006" key="4">
    <source>
        <dbReference type="Google" id="ProtNLM"/>
    </source>
</evidence>
<comment type="caution">
    <text evidence="2">The sequence shown here is derived from an EMBL/GenBank/DDBJ whole genome shotgun (WGS) entry which is preliminary data.</text>
</comment>
<proteinExistence type="predicted"/>
<name>A0A1F4XFN6_9BACT</name>
<organism evidence="2 3">
    <name type="scientific">Candidatus Adlerbacteria bacterium RIFCSPLOWO2_01_FULL_51_16</name>
    <dbReference type="NCBI Taxonomy" id="1797243"/>
    <lineage>
        <taxon>Bacteria</taxon>
        <taxon>Candidatus Adleribacteriota</taxon>
    </lineage>
</organism>
<sequence>MQSLKVCRARGFTLIEVLVVLALVAFIAGFGLLMGFNSISRGSVAQERDLFLTSLLGARARALANVNESPHGVHIEDDSFVLFEGNSYPGANHRILDRNDAISITPDDDIIFEQLSGNVVEGVGTIVLSDGAQSATIDINGVGRIEW</sequence>
<protein>
    <recommendedName>
        <fullName evidence="4">General secretion pathway GspH domain-containing protein</fullName>
    </recommendedName>
</protein>
<reference evidence="2 3" key="1">
    <citation type="journal article" date="2016" name="Nat. Commun.">
        <title>Thousands of microbial genomes shed light on interconnected biogeochemical processes in an aquifer system.</title>
        <authorList>
            <person name="Anantharaman K."/>
            <person name="Brown C.T."/>
            <person name="Hug L.A."/>
            <person name="Sharon I."/>
            <person name="Castelle C.J."/>
            <person name="Probst A.J."/>
            <person name="Thomas B.C."/>
            <person name="Singh A."/>
            <person name="Wilkins M.J."/>
            <person name="Karaoz U."/>
            <person name="Brodie E.L."/>
            <person name="Williams K.H."/>
            <person name="Hubbard S.S."/>
            <person name="Banfield J.F."/>
        </authorList>
    </citation>
    <scope>NUCLEOTIDE SEQUENCE [LARGE SCALE GENOMIC DNA]</scope>
</reference>
<keyword evidence="1" id="KW-0472">Membrane</keyword>
<dbReference type="AlphaFoldDB" id="A0A1F4XFN6"/>
<dbReference type="NCBIfam" id="TIGR02532">
    <property type="entry name" value="IV_pilin_GFxxxE"/>
    <property type="match status" value="1"/>
</dbReference>
<keyword evidence="1" id="KW-0812">Transmembrane</keyword>
<evidence type="ECO:0000256" key="1">
    <source>
        <dbReference type="SAM" id="Phobius"/>
    </source>
</evidence>
<evidence type="ECO:0000313" key="3">
    <source>
        <dbReference type="Proteomes" id="UP000176185"/>
    </source>
</evidence>